<dbReference type="FunFam" id="1.20.1530.20:FF:000009">
    <property type="entry name" value="Arsenite transporter, ACR3 family"/>
    <property type="match status" value="1"/>
</dbReference>
<keyword evidence="7 9" id="KW-1133">Transmembrane helix</keyword>
<evidence type="ECO:0000256" key="1">
    <source>
        <dbReference type="ARBA" id="ARBA00004651"/>
    </source>
</evidence>
<feature type="transmembrane region" description="Helical" evidence="11">
    <location>
        <begin position="129"/>
        <end position="150"/>
    </location>
</feature>
<dbReference type="Proteomes" id="UP001302745">
    <property type="component" value="Unassembled WGS sequence"/>
</dbReference>
<protein>
    <submittedName>
        <fullName evidence="12">Arsenical-resistance protein Acr3</fullName>
    </submittedName>
</protein>
<keyword evidence="5 9" id="KW-0812">Transmembrane</keyword>
<keyword evidence="3 9" id="KW-0813">Transport</keyword>
<evidence type="ECO:0000313" key="13">
    <source>
        <dbReference type="Proteomes" id="UP001302745"/>
    </source>
</evidence>
<dbReference type="AlphaFoldDB" id="A0AAN6ZYC9"/>
<evidence type="ECO:0000256" key="11">
    <source>
        <dbReference type="SAM" id="Phobius"/>
    </source>
</evidence>
<comment type="similarity">
    <text evidence="2 9">Belongs to the arsenical resistance-3 (ACR3) (TC 2.A.59) family.</text>
</comment>
<evidence type="ECO:0000313" key="12">
    <source>
        <dbReference type="EMBL" id="KAK4153411.1"/>
    </source>
</evidence>
<dbReference type="Gene3D" id="1.20.1530.20">
    <property type="match status" value="1"/>
</dbReference>
<evidence type="ECO:0000256" key="10">
    <source>
        <dbReference type="SAM" id="MobiDB-lite"/>
    </source>
</evidence>
<evidence type="ECO:0000256" key="4">
    <source>
        <dbReference type="ARBA" id="ARBA00022475"/>
    </source>
</evidence>
<comment type="caution">
    <text evidence="12">The sequence shown here is derived from an EMBL/GenBank/DDBJ whole genome shotgun (WGS) entry which is preliminary data.</text>
</comment>
<dbReference type="InterPro" id="IPR002657">
    <property type="entry name" value="BilAc:Na_symport/Acr3"/>
</dbReference>
<keyword evidence="4 9" id="KW-1003">Cell membrane</keyword>
<dbReference type="GO" id="GO:0015105">
    <property type="term" value="F:arsenite transmembrane transporter activity"/>
    <property type="evidence" value="ECO:0007669"/>
    <property type="project" value="TreeGrafter"/>
</dbReference>
<feature type="transmembrane region" description="Helical" evidence="11">
    <location>
        <begin position="365"/>
        <end position="386"/>
    </location>
</feature>
<name>A0AAN6ZYC9_9PEZI</name>
<feature type="transmembrane region" description="Helical" evidence="11">
    <location>
        <begin position="58"/>
        <end position="77"/>
    </location>
</feature>
<reference evidence="12" key="2">
    <citation type="submission" date="2023-05" db="EMBL/GenBank/DDBJ databases">
        <authorList>
            <consortium name="Lawrence Berkeley National Laboratory"/>
            <person name="Steindorff A."/>
            <person name="Hensen N."/>
            <person name="Bonometti L."/>
            <person name="Westerberg I."/>
            <person name="Brannstrom I.O."/>
            <person name="Guillou S."/>
            <person name="Cros-Aarteil S."/>
            <person name="Calhoun S."/>
            <person name="Haridas S."/>
            <person name="Kuo A."/>
            <person name="Mondo S."/>
            <person name="Pangilinan J."/>
            <person name="Riley R."/>
            <person name="Labutti K."/>
            <person name="Andreopoulos B."/>
            <person name="Lipzen A."/>
            <person name="Chen C."/>
            <person name="Yanf M."/>
            <person name="Daum C."/>
            <person name="Ng V."/>
            <person name="Clum A."/>
            <person name="Ohm R."/>
            <person name="Martin F."/>
            <person name="Silar P."/>
            <person name="Natvig D."/>
            <person name="Lalanne C."/>
            <person name="Gautier V."/>
            <person name="Ament-Velasquez S.L."/>
            <person name="Kruys A."/>
            <person name="Hutchinson M.I."/>
            <person name="Powell A.J."/>
            <person name="Barry K."/>
            <person name="Miller A.N."/>
            <person name="Grigoriev I.V."/>
            <person name="Debuchy R."/>
            <person name="Gladieux P."/>
            <person name="Thoren M.H."/>
            <person name="Johannesson H."/>
        </authorList>
    </citation>
    <scope>NUCLEOTIDE SEQUENCE</scope>
    <source>
        <strain evidence="12">CBS 538.74</strain>
    </source>
</reference>
<feature type="transmembrane region" description="Helical" evidence="11">
    <location>
        <begin position="162"/>
        <end position="180"/>
    </location>
</feature>
<dbReference type="GO" id="GO:0046685">
    <property type="term" value="P:response to arsenic-containing substance"/>
    <property type="evidence" value="ECO:0007669"/>
    <property type="project" value="UniProtKB-KW"/>
</dbReference>
<feature type="transmembrane region" description="Helical" evidence="11">
    <location>
        <begin position="89"/>
        <end position="108"/>
    </location>
</feature>
<dbReference type="EMBL" id="MU856941">
    <property type="protein sequence ID" value="KAK4153411.1"/>
    <property type="molecule type" value="Genomic_DNA"/>
</dbReference>
<evidence type="ECO:0000256" key="6">
    <source>
        <dbReference type="ARBA" id="ARBA00022849"/>
    </source>
</evidence>
<evidence type="ECO:0000256" key="9">
    <source>
        <dbReference type="PIRNR" id="PIRNR005508"/>
    </source>
</evidence>
<keyword evidence="8 9" id="KW-0472">Membrane</keyword>
<dbReference type="GO" id="GO:0015297">
    <property type="term" value="F:antiporter activity"/>
    <property type="evidence" value="ECO:0007669"/>
    <property type="project" value="UniProtKB-UniRule"/>
</dbReference>
<dbReference type="GO" id="GO:0015104">
    <property type="term" value="F:antimonite transmembrane transporter activity"/>
    <property type="evidence" value="ECO:0007669"/>
    <property type="project" value="TreeGrafter"/>
</dbReference>
<reference evidence="12" key="1">
    <citation type="journal article" date="2023" name="Mol. Phylogenet. Evol.">
        <title>Genome-scale phylogeny and comparative genomics of the fungal order Sordariales.</title>
        <authorList>
            <person name="Hensen N."/>
            <person name="Bonometti L."/>
            <person name="Westerberg I."/>
            <person name="Brannstrom I.O."/>
            <person name="Guillou S."/>
            <person name="Cros-Aarteil S."/>
            <person name="Calhoun S."/>
            <person name="Haridas S."/>
            <person name="Kuo A."/>
            <person name="Mondo S."/>
            <person name="Pangilinan J."/>
            <person name="Riley R."/>
            <person name="LaButti K."/>
            <person name="Andreopoulos B."/>
            <person name="Lipzen A."/>
            <person name="Chen C."/>
            <person name="Yan M."/>
            <person name="Daum C."/>
            <person name="Ng V."/>
            <person name="Clum A."/>
            <person name="Steindorff A."/>
            <person name="Ohm R.A."/>
            <person name="Martin F."/>
            <person name="Silar P."/>
            <person name="Natvig D.O."/>
            <person name="Lalanne C."/>
            <person name="Gautier V."/>
            <person name="Ament-Velasquez S.L."/>
            <person name="Kruys A."/>
            <person name="Hutchinson M.I."/>
            <person name="Powell A.J."/>
            <person name="Barry K."/>
            <person name="Miller A.N."/>
            <person name="Grigoriev I.V."/>
            <person name="Debuchy R."/>
            <person name="Gladieux P."/>
            <person name="Hiltunen Thoren M."/>
            <person name="Johannesson H."/>
        </authorList>
    </citation>
    <scope>NUCLEOTIDE SEQUENCE</scope>
    <source>
        <strain evidence="12">CBS 538.74</strain>
    </source>
</reference>
<evidence type="ECO:0000256" key="2">
    <source>
        <dbReference type="ARBA" id="ARBA00010110"/>
    </source>
</evidence>
<feature type="transmembrane region" description="Helical" evidence="11">
    <location>
        <begin position="332"/>
        <end position="359"/>
    </location>
</feature>
<dbReference type="PANTHER" id="PTHR43057">
    <property type="entry name" value="ARSENITE EFFLUX TRANSPORTER"/>
    <property type="match status" value="1"/>
</dbReference>
<dbReference type="InterPro" id="IPR004706">
    <property type="entry name" value="Arsenical-R_Acr3"/>
</dbReference>
<feature type="transmembrane region" description="Helical" evidence="11">
    <location>
        <begin position="231"/>
        <end position="257"/>
    </location>
</feature>
<feature type="transmembrane region" description="Helical" evidence="11">
    <location>
        <begin position="187"/>
        <end position="211"/>
    </location>
</feature>
<evidence type="ECO:0000256" key="5">
    <source>
        <dbReference type="ARBA" id="ARBA00022692"/>
    </source>
</evidence>
<feature type="transmembrane region" description="Helical" evidence="11">
    <location>
        <begin position="302"/>
        <end position="325"/>
    </location>
</feature>
<dbReference type="Pfam" id="PF01758">
    <property type="entry name" value="SBF"/>
    <property type="match status" value="1"/>
</dbReference>
<dbReference type="InterPro" id="IPR038770">
    <property type="entry name" value="Na+/solute_symporter_sf"/>
</dbReference>
<dbReference type="PIRSF" id="PIRSF005508">
    <property type="entry name" value="Acr3"/>
    <property type="match status" value="1"/>
</dbReference>
<gene>
    <name evidence="12" type="ORF">C8A00DRAFT_33841</name>
</gene>
<organism evidence="12 13">
    <name type="scientific">Chaetomidium leptoderma</name>
    <dbReference type="NCBI Taxonomy" id="669021"/>
    <lineage>
        <taxon>Eukaryota</taxon>
        <taxon>Fungi</taxon>
        <taxon>Dikarya</taxon>
        <taxon>Ascomycota</taxon>
        <taxon>Pezizomycotina</taxon>
        <taxon>Sordariomycetes</taxon>
        <taxon>Sordariomycetidae</taxon>
        <taxon>Sordariales</taxon>
        <taxon>Chaetomiaceae</taxon>
        <taxon>Chaetomidium</taxon>
    </lineage>
</organism>
<comment type="subcellular location">
    <subcellularLocation>
        <location evidence="1 9">Cell membrane</location>
        <topology evidence="1 9">Multi-pass membrane protein</topology>
    </subcellularLocation>
</comment>
<feature type="transmembrane region" description="Helical" evidence="11">
    <location>
        <begin position="269"/>
        <end position="290"/>
    </location>
</feature>
<sequence length="397" mass="43253">MASTDSAPPLPEGDIKPKDDHSADTKATNGDVEKQDPQNEEPQSRLSMLSSLGFLDRFLAVWIFLAMLIGILLGNFVDDVGPALQKGTFVGVSLPIAIGLLVMMYPILCKVRYEKLHEVFRTREIWIQVGFSLVVNWIIAPLVMLGLAWAFLPDEQGLREGLILVGIARCIAMVLIWNNLAGGNGDYCAILVAINSLLQIVLFAPLSLLFINVFNPHRDSSTTTITISYPTVATSVGVFLGIPLGAAILTRLVLLRLLGGSEARYQSHFIRFVAPWSLIGLLFTILVLFASQGKQVVHQIVGVVRVAAPLVVYFSVIFLATLLVARRMGFRYGFAVTQSFTAASNNFELAIAVAVAAYGPQSDQALAATVGPLIEVPVLLGLVYGVKWYAKRRGWKE</sequence>
<evidence type="ECO:0000256" key="8">
    <source>
        <dbReference type="ARBA" id="ARBA00023136"/>
    </source>
</evidence>
<evidence type="ECO:0000256" key="3">
    <source>
        <dbReference type="ARBA" id="ARBA00022448"/>
    </source>
</evidence>
<accession>A0AAN6ZYC9</accession>
<proteinExistence type="inferred from homology"/>
<keyword evidence="13" id="KW-1185">Reference proteome</keyword>
<dbReference type="PANTHER" id="PTHR43057:SF1">
    <property type="entry name" value="ARSENICAL-RESISTANCE PROTEIN 3"/>
    <property type="match status" value="1"/>
</dbReference>
<evidence type="ECO:0000256" key="7">
    <source>
        <dbReference type="ARBA" id="ARBA00022989"/>
    </source>
</evidence>
<dbReference type="NCBIfam" id="TIGR00832">
    <property type="entry name" value="acr3"/>
    <property type="match status" value="1"/>
</dbReference>
<keyword evidence="6" id="KW-0059">Arsenical resistance</keyword>
<feature type="region of interest" description="Disordered" evidence="10">
    <location>
        <begin position="1"/>
        <end position="43"/>
    </location>
</feature>
<dbReference type="GO" id="GO:0005886">
    <property type="term" value="C:plasma membrane"/>
    <property type="evidence" value="ECO:0007669"/>
    <property type="project" value="UniProtKB-SubCell"/>
</dbReference>
<feature type="compositionally biased region" description="Basic and acidic residues" evidence="10">
    <location>
        <begin position="13"/>
        <end position="24"/>
    </location>
</feature>